<dbReference type="RefSeq" id="WP_348267372.1">
    <property type="nucleotide sequence ID" value="NZ_CP121194.1"/>
</dbReference>
<dbReference type="EMBL" id="CP121194">
    <property type="protein sequence ID" value="XBH09863.1"/>
    <property type="molecule type" value="Genomic_DNA"/>
</dbReference>
<evidence type="ECO:0000313" key="2">
    <source>
        <dbReference type="EMBL" id="XBH13299.1"/>
    </source>
</evidence>
<dbReference type="EMBL" id="CP121195">
    <property type="protein sequence ID" value="XBH13299.1"/>
    <property type="molecule type" value="Genomic_DNA"/>
</dbReference>
<evidence type="ECO:0008006" key="3">
    <source>
        <dbReference type="Google" id="ProtNLM"/>
    </source>
</evidence>
<name>A0AAU7D7M0_9BACT</name>
<accession>A0AAU7CWJ2</accession>
<gene>
    <name evidence="1" type="ORF">P4G45_15450</name>
    <name evidence="2" type="ORF">P8936_16660</name>
</gene>
<evidence type="ECO:0000313" key="1">
    <source>
        <dbReference type="EMBL" id="XBH09863.1"/>
    </source>
</evidence>
<proteinExistence type="predicted"/>
<protein>
    <recommendedName>
        <fullName evidence="3">DUF4145 domain-containing protein</fullName>
    </recommendedName>
</protein>
<accession>A0AAU7D7M0</accession>
<sequence>MAEQFRSDRSERMHLVVPDEIFQEAVSSGAFTELRDSFHVLLLDSAEDQMNRLIKMFASKPTIEQVASGLTELQNRVDDQLARRSFYQLRPETADFFEVQNPFGESVAVCFPSASHDIAEACKCFACDRFDATIYHLMRAMEVALCCLAKRVRVRYSPSWMTYLDQIDKVLRSKVKKSASRKARLRFLSNASALLRAVKEAWRDDTMHIAGKYGSDQTRDILLSVKAFMIHLSLELSEKKGDMVKSNRIRQLQ</sequence>
<dbReference type="KEGG" id="epl:P4G45_15450"/>
<reference evidence="2" key="1">
    <citation type="submission" date="2023-03" db="EMBL/GenBank/DDBJ databases">
        <title>Edaphobacter sp.</title>
        <authorList>
            <person name="Huber K.J."/>
            <person name="Papendorf J."/>
            <person name="Pilke C."/>
            <person name="Bunk B."/>
            <person name="Sproeer C."/>
            <person name="Pester M."/>
        </authorList>
    </citation>
    <scope>NUCLEOTIDE SEQUENCE</scope>
    <source>
        <strain evidence="1">DSM 109919</strain>
        <strain evidence="2">DSM 109920</strain>
    </source>
</reference>
<dbReference type="AlphaFoldDB" id="A0AAU7D7M0"/>
<organism evidence="2">
    <name type="scientific">Edaphobacter paludis</name>
    <dbReference type="NCBI Taxonomy" id="3035702"/>
    <lineage>
        <taxon>Bacteria</taxon>
        <taxon>Pseudomonadati</taxon>
        <taxon>Acidobacteriota</taxon>
        <taxon>Terriglobia</taxon>
        <taxon>Terriglobales</taxon>
        <taxon>Acidobacteriaceae</taxon>
        <taxon>Edaphobacter</taxon>
    </lineage>
</organism>